<dbReference type="PRINTS" id="PR00502">
    <property type="entry name" value="NUDIXFAMILY"/>
</dbReference>
<comment type="similarity">
    <text evidence="2 4">Belongs to the Nudix hydrolase family.</text>
</comment>
<comment type="cofactor">
    <cofactor evidence="1">
        <name>Mg(2+)</name>
        <dbReference type="ChEBI" id="CHEBI:18420"/>
    </cofactor>
</comment>
<accession>A0ABP9H8Q9</accession>
<protein>
    <submittedName>
        <fullName evidence="6">NUDIX domain-containing protein</fullName>
    </submittedName>
</protein>
<dbReference type="InterPro" id="IPR020084">
    <property type="entry name" value="NUDIX_hydrolase_CS"/>
</dbReference>
<name>A0ABP9H8Q9_9ACTN</name>
<dbReference type="PROSITE" id="PS51462">
    <property type="entry name" value="NUDIX"/>
    <property type="match status" value="1"/>
</dbReference>
<dbReference type="InterPro" id="IPR000086">
    <property type="entry name" value="NUDIX_hydrolase_dom"/>
</dbReference>
<evidence type="ECO:0000256" key="2">
    <source>
        <dbReference type="ARBA" id="ARBA00005582"/>
    </source>
</evidence>
<evidence type="ECO:0000256" key="3">
    <source>
        <dbReference type="ARBA" id="ARBA00022801"/>
    </source>
</evidence>
<evidence type="ECO:0000313" key="6">
    <source>
        <dbReference type="EMBL" id="GAA4964132.1"/>
    </source>
</evidence>
<dbReference type="Pfam" id="PF00293">
    <property type="entry name" value="NUDIX"/>
    <property type="match status" value="1"/>
</dbReference>
<feature type="domain" description="Nudix hydrolase" evidence="5">
    <location>
        <begin position="17"/>
        <end position="147"/>
    </location>
</feature>
<dbReference type="Gene3D" id="3.90.79.10">
    <property type="entry name" value="Nucleoside Triphosphate Pyrophosphohydrolase"/>
    <property type="match status" value="1"/>
</dbReference>
<dbReference type="RefSeq" id="WP_345675960.1">
    <property type="nucleotide sequence ID" value="NZ_BAABHS010000009.1"/>
</dbReference>
<dbReference type="InterPro" id="IPR015797">
    <property type="entry name" value="NUDIX_hydrolase-like_dom_sf"/>
</dbReference>
<keyword evidence="7" id="KW-1185">Reference proteome</keyword>
<organism evidence="6 7">
    <name type="scientific">Yinghuangia aomiensis</name>
    <dbReference type="NCBI Taxonomy" id="676205"/>
    <lineage>
        <taxon>Bacteria</taxon>
        <taxon>Bacillati</taxon>
        <taxon>Actinomycetota</taxon>
        <taxon>Actinomycetes</taxon>
        <taxon>Kitasatosporales</taxon>
        <taxon>Streptomycetaceae</taxon>
        <taxon>Yinghuangia</taxon>
    </lineage>
</organism>
<comment type="caution">
    <text evidence="6">The sequence shown here is derived from an EMBL/GenBank/DDBJ whole genome shotgun (WGS) entry which is preliminary data.</text>
</comment>
<gene>
    <name evidence="6" type="ORF">GCM10023205_30200</name>
</gene>
<dbReference type="PROSITE" id="PS00893">
    <property type="entry name" value="NUDIX_BOX"/>
    <property type="match status" value="1"/>
</dbReference>
<evidence type="ECO:0000256" key="1">
    <source>
        <dbReference type="ARBA" id="ARBA00001946"/>
    </source>
</evidence>
<dbReference type="PANTHER" id="PTHR43046">
    <property type="entry name" value="GDP-MANNOSE MANNOSYL HYDROLASE"/>
    <property type="match status" value="1"/>
</dbReference>
<evidence type="ECO:0000259" key="5">
    <source>
        <dbReference type="PROSITE" id="PS51462"/>
    </source>
</evidence>
<evidence type="ECO:0000313" key="7">
    <source>
        <dbReference type="Proteomes" id="UP001500466"/>
    </source>
</evidence>
<dbReference type="Proteomes" id="UP001500466">
    <property type="component" value="Unassembled WGS sequence"/>
</dbReference>
<dbReference type="PANTHER" id="PTHR43046:SF16">
    <property type="entry name" value="ADP-RIBOSE PYROPHOSPHATASE YJHB-RELATED"/>
    <property type="match status" value="1"/>
</dbReference>
<dbReference type="EMBL" id="BAABHS010000009">
    <property type="protein sequence ID" value="GAA4964132.1"/>
    <property type="molecule type" value="Genomic_DNA"/>
</dbReference>
<dbReference type="SUPFAM" id="SSF55811">
    <property type="entry name" value="Nudix"/>
    <property type="match status" value="1"/>
</dbReference>
<dbReference type="InterPro" id="IPR020476">
    <property type="entry name" value="Nudix_hydrolase"/>
</dbReference>
<keyword evidence="3 4" id="KW-0378">Hydrolase</keyword>
<proteinExistence type="inferred from homology"/>
<sequence>MPRIDYYDDPAAPPPNSLVVAASAVVADDAGRVLLVRRGDSGNWVLPGGGMELGESLVGCAVREVREETGLDVEVTGLVGIFSDPKHVIAYADGEVRQQFAVCFTARAVGGRLAVSDESTDVAFVDAAQLDALPMHPTQRLRIDHYAAGSGTPYLG</sequence>
<reference evidence="7" key="1">
    <citation type="journal article" date="2019" name="Int. J. Syst. Evol. Microbiol.">
        <title>The Global Catalogue of Microorganisms (GCM) 10K type strain sequencing project: providing services to taxonomists for standard genome sequencing and annotation.</title>
        <authorList>
            <consortium name="The Broad Institute Genomics Platform"/>
            <consortium name="The Broad Institute Genome Sequencing Center for Infectious Disease"/>
            <person name="Wu L."/>
            <person name="Ma J."/>
        </authorList>
    </citation>
    <scope>NUCLEOTIDE SEQUENCE [LARGE SCALE GENOMIC DNA]</scope>
    <source>
        <strain evidence="7">JCM 17986</strain>
    </source>
</reference>
<evidence type="ECO:0000256" key="4">
    <source>
        <dbReference type="RuleBase" id="RU003476"/>
    </source>
</evidence>